<dbReference type="Proteomes" id="UP000184330">
    <property type="component" value="Unassembled WGS sequence"/>
</dbReference>
<reference evidence="2 3" key="1">
    <citation type="submission" date="2016-03" db="EMBL/GenBank/DDBJ databases">
        <authorList>
            <person name="Ploux O."/>
        </authorList>
    </citation>
    <scope>NUCLEOTIDE SEQUENCE [LARGE SCALE GENOMIC DNA]</scope>
    <source>
        <strain evidence="2 3">UAMH 11012</strain>
    </source>
</reference>
<feature type="transmembrane region" description="Helical" evidence="1">
    <location>
        <begin position="136"/>
        <end position="161"/>
    </location>
</feature>
<keyword evidence="1" id="KW-1133">Transmembrane helix</keyword>
<proteinExistence type="predicted"/>
<evidence type="ECO:0000313" key="3">
    <source>
        <dbReference type="Proteomes" id="UP000184330"/>
    </source>
</evidence>
<evidence type="ECO:0008006" key="4">
    <source>
        <dbReference type="Google" id="ProtNLM"/>
    </source>
</evidence>
<name>A0A1L7XYD6_9HELO</name>
<feature type="transmembrane region" description="Helical" evidence="1">
    <location>
        <begin position="7"/>
        <end position="34"/>
    </location>
</feature>
<feature type="transmembrane region" description="Helical" evidence="1">
    <location>
        <begin position="168"/>
        <end position="189"/>
    </location>
</feature>
<gene>
    <name evidence="2" type="ORF">PAC_19921</name>
</gene>
<accession>A0A1L7XYD6</accession>
<keyword evidence="3" id="KW-1185">Reference proteome</keyword>
<protein>
    <recommendedName>
        <fullName evidence="4">Actin cortical patch SUR7/pH-response regulator PalI</fullName>
    </recommendedName>
</protein>
<keyword evidence="1" id="KW-0472">Membrane</keyword>
<dbReference type="OrthoDB" id="3549864at2759"/>
<evidence type="ECO:0000256" key="1">
    <source>
        <dbReference type="SAM" id="Phobius"/>
    </source>
</evidence>
<feature type="transmembrane region" description="Helical" evidence="1">
    <location>
        <begin position="216"/>
        <end position="244"/>
    </location>
</feature>
<evidence type="ECO:0000313" key="2">
    <source>
        <dbReference type="EMBL" id="CZR70020.1"/>
    </source>
</evidence>
<dbReference type="EMBL" id="FJOG01000089">
    <property type="protein sequence ID" value="CZR70020.1"/>
    <property type="molecule type" value="Genomic_DNA"/>
</dbReference>
<sequence length="268" mass="28774">MRMKGAFTALFPLLIGITALTTVTFVLSLLTLFAGTSTDSHGQSAIITFNTSSIRSAISNALSTTAIADWYQVNYLSVCSGMWDAASGSKNQSTIICVHQPAGYTFSLAKILGSEAAQLLPTNSTYGTLDTRTPQVLLTIGITCSGIYLTSLLYGAAVLLVTSTLPFFVLRIGYLASIAAVIVLTISSAKITSIADKMAGTTHINAGATVHAWMGWYFYVFAWLATAFIWITIGFSIAAAFKIAQELEVQKSKRFSESRQNRVNKGIY</sequence>
<dbReference type="AlphaFoldDB" id="A0A1L7XYD6"/>
<organism evidence="2 3">
    <name type="scientific">Phialocephala subalpina</name>
    <dbReference type="NCBI Taxonomy" id="576137"/>
    <lineage>
        <taxon>Eukaryota</taxon>
        <taxon>Fungi</taxon>
        <taxon>Dikarya</taxon>
        <taxon>Ascomycota</taxon>
        <taxon>Pezizomycotina</taxon>
        <taxon>Leotiomycetes</taxon>
        <taxon>Helotiales</taxon>
        <taxon>Mollisiaceae</taxon>
        <taxon>Phialocephala</taxon>
        <taxon>Phialocephala fortinii species complex</taxon>
    </lineage>
</organism>
<keyword evidence="1" id="KW-0812">Transmembrane</keyword>